<dbReference type="InterPro" id="IPR029063">
    <property type="entry name" value="SAM-dependent_MTases_sf"/>
</dbReference>
<evidence type="ECO:0000313" key="5">
    <source>
        <dbReference type="Proteomes" id="UP000002357"/>
    </source>
</evidence>
<dbReference type="PANTHER" id="PTHR43861">
    <property type="entry name" value="TRANS-ACONITATE 2-METHYLTRANSFERASE-RELATED"/>
    <property type="match status" value="1"/>
</dbReference>
<dbReference type="EMBL" id="CM000913">
    <property type="protein sequence ID" value="EFG07324.1"/>
    <property type="molecule type" value="Genomic_DNA"/>
</dbReference>
<dbReference type="OrthoDB" id="9795085at2"/>
<dbReference type="Gene3D" id="1.10.150.290">
    <property type="entry name" value="S-adenosyl-L-methionine-dependent methyltransferases"/>
    <property type="match status" value="1"/>
</dbReference>
<dbReference type="RefSeq" id="WP_003960752.1">
    <property type="nucleotide sequence ID" value="NZ_CM000913.1"/>
</dbReference>
<dbReference type="SUPFAM" id="SSF53335">
    <property type="entry name" value="S-adenosyl-L-methionine-dependent methyltransferases"/>
    <property type="match status" value="1"/>
</dbReference>
<evidence type="ECO:0000313" key="4">
    <source>
        <dbReference type="EMBL" id="EFG07324.1"/>
    </source>
</evidence>
<gene>
    <name evidence="4" type="ORF">SCLAV_2251</name>
</gene>
<dbReference type="CDD" id="cd02440">
    <property type="entry name" value="AdoMet_MTases"/>
    <property type="match status" value="1"/>
</dbReference>
<dbReference type="AlphaFoldDB" id="E2Q7B8"/>
<dbReference type="GO" id="GO:0030798">
    <property type="term" value="F:trans-aconitate 2-methyltransferase activity"/>
    <property type="evidence" value="ECO:0007669"/>
    <property type="project" value="UniProtKB-EC"/>
</dbReference>
<feature type="domain" description="Methyltransferase" evidence="3">
    <location>
        <begin position="52"/>
        <end position="148"/>
    </location>
</feature>
<evidence type="ECO:0000256" key="1">
    <source>
        <dbReference type="ARBA" id="ARBA00022603"/>
    </source>
</evidence>
<dbReference type="STRING" id="1901.BB341_17125"/>
<dbReference type="Proteomes" id="UP000002357">
    <property type="component" value="Chromosome"/>
</dbReference>
<dbReference type="InterPro" id="IPR041698">
    <property type="entry name" value="Methyltransf_25"/>
</dbReference>
<accession>E2Q7B8</accession>
<evidence type="ECO:0000259" key="3">
    <source>
        <dbReference type="Pfam" id="PF13649"/>
    </source>
</evidence>
<dbReference type="GO" id="GO:0017000">
    <property type="term" value="P:antibiotic biosynthetic process"/>
    <property type="evidence" value="ECO:0007669"/>
    <property type="project" value="UniProtKB-ARBA"/>
</dbReference>
<organism evidence="4 5">
    <name type="scientific">Streptomyces clavuligerus</name>
    <dbReference type="NCBI Taxonomy" id="1901"/>
    <lineage>
        <taxon>Bacteria</taxon>
        <taxon>Bacillati</taxon>
        <taxon>Actinomycetota</taxon>
        <taxon>Actinomycetes</taxon>
        <taxon>Kitasatosporales</taxon>
        <taxon>Streptomycetaceae</taxon>
        <taxon>Streptomyces</taxon>
    </lineage>
</organism>
<name>E2Q7B8_STRCL</name>
<keyword evidence="2 4" id="KW-0808">Transferase</keyword>
<evidence type="ECO:0000256" key="2">
    <source>
        <dbReference type="ARBA" id="ARBA00022679"/>
    </source>
</evidence>
<dbReference type="Gene3D" id="3.40.50.150">
    <property type="entry name" value="Vaccinia Virus protein VP39"/>
    <property type="match status" value="1"/>
</dbReference>
<dbReference type="Pfam" id="PF13649">
    <property type="entry name" value="Methyltransf_25"/>
    <property type="match status" value="1"/>
</dbReference>
<sequence length="280" mass="29768">MTSAAPTWDPGLYLRHAGHRTRPFLDLLARIPEPGRPGPGGGGGGTRAPLRIADIGCGAGNVTALLAERWPDALITGFDNSPEMVEHARTAHGGPTAGGGRLDFTEGDAHDWLPEGGYDLIVSNAVLHWVPGHRALLGRWAEALNPGGVLAFQVPANFAAPSHTLVAGLVAEPRWRDRLGEHGVIASVHEPAEYLTRLVGLGLDPDVWETTYLQLLTGEDPVLDWIKGTVLRPLLTELADDPAATDAFLTELAGRLRTAYPPGPAGTVLPFRRVFAVARA</sequence>
<keyword evidence="1 4" id="KW-0489">Methyltransferase</keyword>
<dbReference type="eggNOG" id="COG4106">
    <property type="taxonomic scope" value="Bacteria"/>
</dbReference>
<dbReference type="GeneID" id="93731168"/>
<protein>
    <submittedName>
        <fullName evidence="4">Trans-aconitate 2-methyltransferase</fullName>
        <ecNumber evidence="4">2.1.1.144</ecNumber>
    </submittedName>
</protein>
<dbReference type="KEGG" id="sclf:BB341_17125"/>
<proteinExistence type="predicted"/>
<dbReference type="InterPro" id="IPR023149">
    <property type="entry name" value="Trans_acon_MeTrfase_C"/>
</dbReference>
<dbReference type="PANTHER" id="PTHR43861:SF1">
    <property type="entry name" value="TRANS-ACONITATE 2-METHYLTRANSFERASE"/>
    <property type="match status" value="1"/>
</dbReference>
<dbReference type="EC" id="2.1.1.144" evidence="4"/>
<dbReference type="GO" id="GO:0032259">
    <property type="term" value="P:methylation"/>
    <property type="evidence" value="ECO:0007669"/>
    <property type="project" value="UniProtKB-KW"/>
</dbReference>
<keyword evidence="5" id="KW-1185">Reference proteome</keyword>
<reference evidence="4 5" key="1">
    <citation type="journal article" date="2010" name="Genome Biol. Evol.">
        <title>The sequence of a 1.8-mb bacterial linear plasmid reveals a rich evolutionary reservoir of secondary metabolic pathways.</title>
        <authorList>
            <person name="Medema M.H."/>
            <person name="Trefzer A."/>
            <person name="Kovalchuk A."/>
            <person name="van den Berg M."/>
            <person name="Mueller U."/>
            <person name="Heijne W."/>
            <person name="Wu L."/>
            <person name="Alam M.T."/>
            <person name="Ronning C.M."/>
            <person name="Nierman W.C."/>
            <person name="Bovenberg R.A.L."/>
            <person name="Breitling R."/>
            <person name="Takano E."/>
        </authorList>
    </citation>
    <scope>NUCLEOTIDE SEQUENCE [LARGE SCALE GENOMIC DNA]</scope>
    <source>
        <strain evidence="5">ATCC 27064 / DSM 738 / JCM 4710 / NBRC 13307 / NCIMB 12785 / NRRL 3585 / VKM Ac-602</strain>
    </source>
</reference>